<dbReference type="AlphaFoldDB" id="A0A2X4W8R8"/>
<sequence>MSANKFSRRTLLTAGSALAALPFLRALPVQAREPRQTVDIKDYPADDGIASFRQAFADGQTVVVSPGWVCENINAAITIPAGKTLRVQGAVRAMAGGGLFCRTGVRW</sequence>
<gene>
    <name evidence="2" type="ORF">NCTC7307_02115</name>
</gene>
<reference evidence="2 3" key="1">
    <citation type="submission" date="2018-06" db="EMBL/GenBank/DDBJ databases">
        <authorList>
            <consortium name="Pathogen Informatics"/>
            <person name="Doyle S."/>
        </authorList>
    </citation>
    <scope>NUCLEOTIDE SEQUENCE [LARGE SCALE GENOMIC DNA]</scope>
    <source>
        <strain evidence="2 3">NCTC7307</strain>
    </source>
</reference>
<evidence type="ECO:0000313" key="3">
    <source>
        <dbReference type="Proteomes" id="UP000248731"/>
    </source>
</evidence>
<dbReference type="Proteomes" id="UP000248731">
    <property type="component" value="Chromosome 1"/>
</dbReference>
<evidence type="ECO:0000256" key="1">
    <source>
        <dbReference type="SAM" id="SignalP"/>
    </source>
</evidence>
<dbReference type="EMBL" id="LS483466">
    <property type="protein sequence ID" value="SQI22975.1"/>
    <property type="molecule type" value="Genomic_DNA"/>
</dbReference>
<organism evidence="2 3">
    <name type="scientific">Salmonella enterica subsp. arizonae</name>
    <dbReference type="NCBI Taxonomy" id="59203"/>
    <lineage>
        <taxon>Bacteria</taxon>
        <taxon>Pseudomonadati</taxon>
        <taxon>Pseudomonadota</taxon>
        <taxon>Gammaproteobacteria</taxon>
        <taxon>Enterobacterales</taxon>
        <taxon>Enterobacteriaceae</taxon>
        <taxon>Salmonella</taxon>
    </lineage>
</organism>
<keyword evidence="1" id="KW-0732">Signal</keyword>
<evidence type="ECO:0000313" key="2">
    <source>
        <dbReference type="EMBL" id="SQI22975.1"/>
    </source>
</evidence>
<dbReference type="InterPro" id="IPR006311">
    <property type="entry name" value="TAT_signal"/>
</dbReference>
<name>A0A2X4W8R8_SALER</name>
<keyword evidence="3" id="KW-1185">Reference proteome</keyword>
<feature type="chain" id="PRO_5016001485" evidence="1">
    <location>
        <begin position="32"/>
        <end position="107"/>
    </location>
</feature>
<proteinExistence type="predicted"/>
<feature type="signal peptide" evidence="1">
    <location>
        <begin position="1"/>
        <end position="31"/>
    </location>
</feature>
<dbReference type="PROSITE" id="PS51318">
    <property type="entry name" value="TAT"/>
    <property type="match status" value="1"/>
</dbReference>
<accession>A0A2X4W8R8</accession>
<protein>
    <submittedName>
        <fullName evidence="2">Colanic acid biosynthesis protein wcaM</fullName>
    </submittedName>
</protein>